<evidence type="ECO:0000256" key="2">
    <source>
        <dbReference type="ARBA" id="ARBA00004429"/>
    </source>
</evidence>
<dbReference type="Pfam" id="PF02518">
    <property type="entry name" value="HATPase_c"/>
    <property type="match status" value="1"/>
</dbReference>
<evidence type="ECO:0000256" key="3">
    <source>
        <dbReference type="ARBA" id="ARBA00012438"/>
    </source>
</evidence>
<evidence type="ECO:0000256" key="8">
    <source>
        <dbReference type="ARBA" id="ARBA00022692"/>
    </source>
</evidence>
<dbReference type="InterPro" id="IPR029151">
    <property type="entry name" value="Sensor-like_sf"/>
</dbReference>
<dbReference type="GO" id="GO:0005524">
    <property type="term" value="F:ATP binding"/>
    <property type="evidence" value="ECO:0007669"/>
    <property type="project" value="UniProtKB-KW"/>
</dbReference>
<keyword evidence="9" id="KW-0547">Nucleotide-binding</keyword>
<dbReference type="SUPFAM" id="SSF103190">
    <property type="entry name" value="Sensory domain-like"/>
    <property type="match status" value="1"/>
</dbReference>
<evidence type="ECO:0000256" key="16">
    <source>
        <dbReference type="SAM" id="Coils"/>
    </source>
</evidence>
<evidence type="ECO:0000256" key="5">
    <source>
        <dbReference type="ARBA" id="ARBA00022519"/>
    </source>
</evidence>
<keyword evidence="11" id="KW-0067">ATP-binding</keyword>
<evidence type="ECO:0000256" key="12">
    <source>
        <dbReference type="ARBA" id="ARBA00022989"/>
    </source>
</evidence>
<name>A0A679IP48_VARPD</name>
<organism evidence="20">
    <name type="scientific">Variovorax paradoxus</name>
    <dbReference type="NCBI Taxonomy" id="34073"/>
    <lineage>
        <taxon>Bacteria</taxon>
        <taxon>Pseudomonadati</taxon>
        <taxon>Pseudomonadota</taxon>
        <taxon>Betaproteobacteria</taxon>
        <taxon>Burkholderiales</taxon>
        <taxon>Comamonadaceae</taxon>
        <taxon>Variovorax</taxon>
    </lineage>
</organism>
<dbReference type="InterPro" id="IPR003594">
    <property type="entry name" value="HATPase_dom"/>
</dbReference>
<keyword evidence="8 18" id="KW-0812">Transmembrane</keyword>
<feature type="transmembrane region" description="Helical" evidence="18">
    <location>
        <begin position="47"/>
        <end position="68"/>
    </location>
</feature>
<dbReference type="EMBL" id="LR743507">
    <property type="protein sequence ID" value="CAA2101715.1"/>
    <property type="molecule type" value="Genomic_DNA"/>
</dbReference>
<keyword evidence="10" id="KW-0418">Kinase</keyword>
<dbReference type="InterPro" id="IPR036890">
    <property type="entry name" value="HATPase_C_sf"/>
</dbReference>
<dbReference type="SMART" id="SM00388">
    <property type="entry name" value="HisKA"/>
    <property type="match status" value="1"/>
</dbReference>
<dbReference type="RefSeq" id="WP_339089086.1">
    <property type="nucleotide sequence ID" value="NZ_LR743507.1"/>
</dbReference>
<dbReference type="InterPro" id="IPR017055">
    <property type="entry name" value="Sig_transdc_His_kinase_DctB"/>
</dbReference>
<proteinExistence type="predicted"/>
<keyword evidence="14 18" id="KW-0472">Membrane</keyword>
<dbReference type="PANTHER" id="PTHR43065:SF46">
    <property type="entry name" value="C4-DICARBOXYLATE TRANSPORT SENSOR PROTEIN DCTB"/>
    <property type="match status" value="1"/>
</dbReference>
<dbReference type="PANTHER" id="PTHR43065">
    <property type="entry name" value="SENSOR HISTIDINE KINASE"/>
    <property type="match status" value="1"/>
</dbReference>
<evidence type="ECO:0000256" key="1">
    <source>
        <dbReference type="ARBA" id="ARBA00000085"/>
    </source>
</evidence>
<evidence type="ECO:0000256" key="15">
    <source>
        <dbReference type="ARBA" id="ARBA00073143"/>
    </source>
</evidence>
<dbReference type="GO" id="GO:0000155">
    <property type="term" value="F:phosphorelay sensor kinase activity"/>
    <property type="evidence" value="ECO:0007669"/>
    <property type="project" value="InterPro"/>
</dbReference>
<evidence type="ECO:0000259" key="19">
    <source>
        <dbReference type="PROSITE" id="PS50109"/>
    </source>
</evidence>
<keyword evidence="6" id="KW-0597">Phosphoprotein</keyword>
<protein>
    <recommendedName>
        <fullName evidence="15">C4-dicarboxylate transport sensor protein DctB</fullName>
        <ecNumber evidence="3">2.7.13.3</ecNumber>
    </recommendedName>
</protein>
<feature type="region of interest" description="Disordered" evidence="17">
    <location>
        <begin position="661"/>
        <end position="680"/>
    </location>
</feature>
<dbReference type="Pfam" id="PF00512">
    <property type="entry name" value="HisKA"/>
    <property type="match status" value="1"/>
</dbReference>
<dbReference type="EC" id="2.7.13.3" evidence="3"/>
<dbReference type="CDD" id="cd00082">
    <property type="entry name" value="HisKA"/>
    <property type="match status" value="1"/>
</dbReference>
<accession>A0A679IP48</accession>
<gene>
    <name evidence="20" type="primary">dctB_2</name>
    <name evidence="20" type="ORF">VVAX_01388</name>
</gene>
<dbReference type="SUPFAM" id="SSF47384">
    <property type="entry name" value="Homodimeric domain of signal transducing histidine kinase"/>
    <property type="match status" value="1"/>
</dbReference>
<evidence type="ECO:0000256" key="4">
    <source>
        <dbReference type="ARBA" id="ARBA00022475"/>
    </source>
</evidence>
<keyword evidence="16" id="KW-0175">Coiled coil</keyword>
<reference evidence="20" key="1">
    <citation type="submission" date="2019-12" db="EMBL/GenBank/DDBJ databases">
        <authorList>
            <person name="Cremers G."/>
        </authorList>
    </citation>
    <scope>NUCLEOTIDE SEQUENCE</scope>
    <source>
        <strain evidence="20">Vvax</strain>
    </source>
</reference>
<sequence>MLKLSAPYRAGFAGSPGDLRDKAVLARFNGDAPAIPAGAPPLPRWRFWGAIGLWLCLIAGGGALAYLVGERAGIRSLQQGTLHRLDIYATSLRSELSRYEYLPQVVSLSPDVLDLLRKPHDSSLQLDANVYLETVNAHAQASAIYVMNENGLTLAASNWNQPGSFVDMNFSYRPYFQDALRGVPGRFYGIGTVSREPGYYFSFGIPDGLRQLGVATVKVNLDKLDAAWSHSADRVLAIDGNGVVFLSSDPGWKFRALRPLSSETLQQLAQTRQYTEAGALTPIDMREHQPLSGGAGTVVQLRAGEAPQRAGATPFGPDYLLDSRPVDGTDWKLIMLSDMKPVHALARTSALATMFALVFLTLLVMYFQQRRRIVHQRLAAREALQGAYDELEHKVELRTEALSEANQHLQTEIAERKRAEEILKNTLEDLVQTGKMAVLGQMSAGITHELNQPLAALRTLSANAVVYLERGQSDQVDLNLRTICDLTDRMGQITAQLKKFARRSAVELQSVPLADVIADSLFLLGQRIRQERIELEQAVEPRLFARCEGNRLEQVLVNLLVNAFDATAAAGASPRRVRIVARRTVEGVAVEVHDNGTGIAPEVMPRLFEPFFTTKEQGLGLGLGLAISAGIVRDFGGLLRAGDSELGGAAFIVTLRNGHRGAQGMQSTQGTQATQGALHG</sequence>
<keyword evidence="7 20" id="KW-0808">Transferase</keyword>
<dbReference type="SMART" id="SM00387">
    <property type="entry name" value="HATPase_c"/>
    <property type="match status" value="1"/>
</dbReference>
<evidence type="ECO:0000256" key="7">
    <source>
        <dbReference type="ARBA" id="ARBA00022679"/>
    </source>
</evidence>
<evidence type="ECO:0000256" key="11">
    <source>
        <dbReference type="ARBA" id="ARBA00022840"/>
    </source>
</evidence>
<feature type="coiled-coil region" evidence="16">
    <location>
        <begin position="402"/>
        <end position="429"/>
    </location>
</feature>
<dbReference type="Gene3D" id="3.30.450.20">
    <property type="entry name" value="PAS domain"/>
    <property type="match status" value="2"/>
</dbReference>
<evidence type="ECO:0000313" key="20">
    <source>
        <dbReference type="EMBL" id="CAA2101715.1"/>
    </source>
</evidence>
<dbReference type="InterPro" id="IPR005467">
    <property type="entry name" value="His_kinase_dom"/>
</dbReference>
<dbReference type="InterPro" id="IPR004358">
    <property type="entry name" value="Sig_transdc_His_kin-like_C"/>
</dbReference>
<dbReference type="FunFam" id="1.10.287.130:FF:000049">
    <property type="entry name" value="C4-dicarboxylate transport sensor protein DctB"/>
    <property type="match status" value="1"/>
</dbReference>
<dbReference type="PRINTS" id="PR00344">
    <property type="entry name" value="BCTRLSENSOR"/>
</dbReference>
<evidence type="ECO:0000256" key="9">
    <source>
        <dbReference type="ARBA" id="ARBA00022741"/>
    </source>
</evidence>
<dbReference type="PIRSF" id="PIRSF036431">
    <property type="entry name" value="STHK_DctB"/>
    <property type="match status" value="1"/>
</dbReference>
<dbReference type="Gene3D" id="1.10.287.130">
    <property type="match status" value="1"/>
</dbReference>
<evidence type="ECO:0000256" key="17">
    <source>
        <dbReference type="SAM" id="MobiDB-lite"/>
    </source>
</evidence>
<evidence type="ECO:0000256" key="10">
    <source>
        <dbReference type="ARBA" id="ARBA00022777"/>
    </source>
</evidence>
<keyword evidence="13" id="KW-0902">Two-component regulatory system</keyword>
<evidence type="ECO:0000256" key="13">
    <source>
        <dbReference type="ARBA" id="ARBA00023012"/>
    </source>
</evidence>
<dbReference type="PROSITE" id="PS50109">
    <property type="entry name" value="HIS_KIN"/>
    <property type="match status" value="1"/>
</dbReference>
<comment type="catalytic activity">
    <reaction evidence="1">
        <text>ATP + protein L-histidine = ADP + protein N-phospho-L-histidine.</text>
        <dbReference type="EC" id="2.7.13.3"/>
    </reaction>
</comment>
<evidence type="ECO:0000256" key="14">
    <source>
        <dbReference type="ARBA" id="ARBA00023136"/>
    </source>
</evidence>
<keyword evidence="12 18" id="KW-1133">Transmembrane helix</keyword>
<evidence type="ECO:0000256" key="6">
    <source>
        <dbReference type="ARBA" id="ARBA00022553"/>
    </source>
</evidence>
<dbReference type="GO" id="GO:0005886">
    <property type="term" value="C:plasma membrane"/>
    <property type="evidence" value="ECO:0007669"/>
    <property type="project" value="UniProtKB-SubCell"/>
</dbReference>
<dbReference type="Gene3D" id="3.30.565.10">
    <property type="entry name" value="Histidine kinase-like ATPase, C-terminal domain"/>
    <property type="match status" value="1"/>
</dbReference>
<comment type="subcellular location">
    <subcellularLocation>
        <location evidence="2">Cell inner membrane</location>
        <topology evidence="2">Multi-pass membrane protein</topology>
    </subcellularLocation>
</comment>
<dbReference type="InterPro" id="IPR036097">
    <property type="entry name" value="HisK_dim/P_sf"/>
</dbReference>
<dbReference type="InterPro" id="IPR003661">
    <property type="entry name" value="HisK_dim/P_dom"/>
</dbReference>
<keyword evidence="5" id="KW-0997">Cell inner membrane</keyword>
<feature type="compositionally biased region" description="Low complexity" evidence="17">
    <location>
        <begin position="662"/>
        <end position="680"/>
    </location>
</feature>
<keyword evidence="4" id="KW-1003">Cell membrane</keyword>
<dbReference type="SUPFAM" id="SSF55874">
    <property type="entry name" value="ATPase domain of HSP90 chaperone/DNA topoisomerase II/histidine kinase"/>
    <property type="match status" value="1"/>
</dbReference>
<evidence type="ECO:0000256" key="18">
    <source>
        <dbReference type="SAM" id="Phobius"/>
    </source>
</evidence>
<feature type="transmembrane region" description="Helical" evidence="18">
    <location>
        <begin position="344"/>
        <end position="367"/>
    </location>
</feature>
<feature type="domain" description="Histidine kinase" evidence="19">
    <location>
        <begin position="445"/>
        <end position="659"/>
    </location>
</feature>
<dbReference type="AlphaFoldDB" id="A0A679IP48"/>